<reference evidence="1" key="1">
    <citation type="submission" date="2020-04" db="EMBL/GenBank/DDBJ databases">
        <title>A novel bacterium ('Candidatus Sarcina troglodytae' sp. nov.) linked to a protracted, uniformly lethal epizootic among sanctuary western chimpanzees (Pan troglodytes verus) in Sierra Leone.</title>
        <authorList>
            <person name="Owens L.A."/>
            <person name="Colitti B."/>
            <person name="Hirji I."/>
            <person name="Pizaro A."/>
            <person name="Jaffe J.E."/>
            <person name="Moittie S."/>
            <person name="Bishop-Lilly K.A."/>
            <person name="Estrella L.A."/>
            <person name="Voegtly L.J."/>
            <person name="Kuhn J.H."/>
            <person name="Suen G."/>
            <person name="Deblois C.L."/>
            <person name="Dunn C."/>
            <person name="Juan-Salles C."/>
            <person name="Goldberg T.L."/>
        </authorList>
    </citation>
    <scope>NUCLEOTIDE SEQUENCE</scope>
    <source>
        <strain evidence="1">JB2</strain>
    </source>
</reference>
<dbReference type="Proteomes" id="UP000594603">
    <property type="component" value="Chromosome"/>
</dbReference>
<proteinExistence type="predicted"/>
<gene>
    <name evidence="1" type="ORF">HH195_04925</name>
</gene>
<accession>A0ACD1BD34</accession>
<keyword evidence="2" id="KW-1185">Reference proteome</keyword>
<dbReference type="EMBL" id="CP051754">
    <property type="protein sequence ID" value="QPJ85291.1"/>
    <property type="molecule type" value="Genomic_DNA"/>
</dbReference>
<protein>
    <submittedName>
        <fullName evidence="1">Uncharacterized protein</fullName>
    </submittedName>
</protein>
<organism evidence="1 2">
    <name type="scientific">Candidatus Sarcina troglodytae</name>
    <dbReference type="NCBI Taxonomy" id="2726954"/>
    <lineage>
        <taxon>Bacteria</taxon>
        <taxon>Bacillati</taxon>
        <taxon>Bacillota</taxon>
        <taxon>Clostridia</taxon>
        <taxon>Eubacteriales</taxon>
        <taxon>Clostridiaceae</taxon>
        <taxon>Sarcina</taxon>
    </lineage>
</organism>
<evidence type="ECO:0000313" key="1">
    <source>
        <dbReference type="EMBL" id="QPJ85291.1"/>
    </source>
</evidence>
<sequence>MRTTEVKISNEIKLLDILSRSYQKALTDLNRIDKYLFGDDIAYACEDIYSRMSNIIKETSAMEGIGEENIFLQKYIKARDIILHNTLDEAVNVCTEYLKEIENTKCSMSK</sequence>
<name>A0ACD1BD34_9CLOT</name>
<evidence type="ECO:0000313" key="2">
    <source>
        <dbReference type="Proteomes" id="UP000594603"/>
    </source>
</evidence>